<comment type="subcellular location">
    <subcellularLocation>
        <location evidence="1">Cell membrane</location>
        <topology evidence="1">Multi-pass membrane protein</topology>
    </subcellularLocation>
</comment>
<organism evidence="13">
    <name type="scientific">human gut metagenome</name>
    <dbReference type="NCBI Taxonomy" id="408170"/>
    <lineage>
        <taxon>unclassified sequences</taxon>
        <taxon>metagenomes</taxon>
        <taxon>organismal metagenomes</taxon>
    </lineage>
</organism>
<dbReference type="GO" id="GO:0090563">
    <property type="term" value="F:protein-phosphocysteine-sugar phosphotransferase activity"/>
    <property type="evidence" value="ECO:0007669"/>
    <property type="project" value="TreeGrafter"/>
</dbReference>
<evidence type="ECO:0000256" key="9">
    <source>
        <dbReference type="ARBA" id="ARBA00022989"/>
    </source>
</evidence>
<keyword evidence="5 13" id="KW-0808">Transferase</keyword>
<evidence type="ECO:0000256" key="6">
    <source>
        <dbReference type="ARBA" id="ARBA00022683"/>
    </source>
</evidence>
<evidence type="ECO:0000259" key="12">
    <source>
        <dbReference type="PROSITE" id="PS51098"/>
    </source>
</evidence>
<comment type="caution">
    <text evidence="13">The sequence shown here is derived from an EMBL/GenBank/DDBJ whole genome shotgun (WGS) entry which is preliminary data.</text>
</comment>
<evidence type="ECO:0000313" key="13">
    <source>
        <dbReference type="EMBL" id="EKC48175.1"/>
    </source>
</evidence>
<reference evidence="13" key="1">
    <citation type="journal article" date="2013" name="Environ. Microbiol.">
        <title>Microbiota from the distal guts of lean and obese adolescents exhibit partial functional redundancy besides clear differences in community structure.</title>
        <authorList>
            <person name="Ferrer M."/>
            <person name="Ruiz A."/>
            <person name="Lanza F."/>
            <person name="Haange S.B."/>
            <person name="Oberbach A."/>
            <person name="Till H."/>
            <person name="Bargiela R."/>
            <person name="Campoy C."/>
            <person name="Segura M.T."/>
            <person name="Richter M."/>
            <person name="von Bergen M."/>
            <person name="Seifert J."/>
            <person name="Suarez A."/>
        </authorList>
    </citation>
    <scope>NUCLEOTIDE SEQUENCE</scope>
</reference>
<dbReference type="SUPFAM" id="SSF55604">
    <property type="entry name" value="Glucose permease domain IIB"/>
    <property type="match status" value="1"/>
</dbReference>
<evidence type="ECO:0000256" key="3">
    <source>
        <dbReference type="ARBA" id="ARBA00022475"/>
    </source>
</evidence>
<name>K1S3B9_9ZZZZ</name>
<dbReference type="InterPro" id="IPR018113">
    <property type="entry name" value="PTrfase_EIIB_Cys"/>
</dbReference>
<dbReference type="InterPro" id="IPR001996">
    <property type="entry name" value="PTS_IIB_1"/>
</dbReference>
<evidence type="ECO:0000256" key="1">
    <source>
        <dbReference type="ARBA" id="ARBA00004651"/>
    </source>
</evidence>
<gene>
    <name evidence="13" type="ORF">OBE_15325</name>
</gene>
<dbReference type="GO" id="GO:0008982">
    <property type="term" value="F:protein-N(PI)-phosphohistidine-sugar phosphotransferase activity"/>
    <property type="evidence" value="ECO:0007669"/>
    <property type="project" value="InterPro"/>
</dbReference>
<dbReference type="FunFam" id="3.30.1360.60:FF:000001">
    <property type="entry name" value="PTS system glucose-specific IIBC component PtsG"/>
    <property type="match status" value="1"/>
</dbReference>
<dbReference type="InterPro" id="IPR050429">
    <property type="entry name" value="PTS_Glucose_EIICBA"/>
</dbReference>
<sequence length="142" mass="14742">MLCAAVIAVGVALAPAAPKVWIVIPVLLAVAAVICFFVARSTSKAALQKKKEAENEGVVKADLDHAGIAANILAALGGKANVQKASCCATRLRFQLKDGAKVDEKALKSAGASGVIRSTPTACQVILGTQVRFVYEELQKLL</sequence>
<dbReference type="NCBIfam" id="TIGR00826">
    <property type="entry name" value="EIIB_glc"/>
    <property type="match status" value="1"/>
</dbReference>
<dbReference type="GO" id="GO:0015764">
    <property type="term" value="P:N-acetylglucosamine transport"/>
    <property type="evidence" value="ECO:0007669"/>
    <property type="project" value="TreeGrafter"/>
</dbReference>
<keyword evidence="10 11" id="KW-0472">Membrane</keyword>
<keyword evidence="4" id="KW-0762">Sugar transport</keyword>
<dbReference type="CDD" id="cd00212">
    <property type="entry name" value="PTS_IIB_glc"/>
    <property type="match status" value="1"/>
</dbReference>
<evidence type="ECO:0000256" key="4">
    <source>
        <dbReference type="ARBA" id="ARBA00022597"/>
    </source>
</evidence>
<keyword evidence="6" id="KW-0598">Phosphotransferase system</keyword>
<keyword evidence="8" id="KW-0418">Kinase</keyword>
<evidence type="ECO:0000256" key="10">
    <source>
        <dbReference type="ARBA" id="ARBA00023136"/>
    </source>
</evidence>
<dbReference type="PANTHER" id="PTHR30009:SF4">
    <property type="entry name" value="PTS SYSTEM N-ACETYLGLUCOSAMINE-SPECIFIC EIICBA COMPONENT"/>
    <property type="match status" value="1"/>
</dbReference>
<dbReference type="GO" id="GO:0009401">
    <property type="term" value="P:phosphoenolpyruvate-dependent sugar phosphotransferase system"/>
    <property type="evidence" value="ECO:0007669"/>
    <property type="project" value="UniProtKB-KW"/>
</dbReference>
<proteinExistence type="predicted"/>
<dbReference type="EMBL" id="AJWZ01010535">
    <property type="protein sequence ID" value="EKC48175.1"/>
    <property type="molecule type" value="Genomic_DNA"/>
</dbReference>
<dbReference type="Pfam" id="PF00367">
    <property type="entry name" value="PTS_EIIB"/>
    <property type="match status" value="1"/>
</dbReference>
<dbReference type="GO" id="GO:0005886">
    <property type="term" value="C:plasma membrane"/>
    <property type="evidence" value="ECO:0007669"/>
    <property type="project" value="UniProtKB-SubCell"/>
</dbReference>
<dbReference type="PROSITE" id="PS01035">
    <property type="entry name" value="PTS_EIIB_TYPE_1_CYS"/>
    <property type="match status" value="1"/>
</dbReference>
<evidence type="ECO:0000256" key="7">
    <source>
        <dbReference type="ARBA" id="ARBA00022692"/>
    </source>
</evidence>
<evidence type="ECO:0000256" key="8">
    <source>
        <dbReference type="ARBA" id="ARBA00022777"/>
    </source>
</evidence>
<keyword evidence="9 11" id="KW-1133">Transmembrane helix</keyword>
<feature type="transmembrane region" description="Helical" evidence="11">
    <location>
        <begin position="26"/>
        <end position="43"/>
    </location>
</feature>
<dbReference type="GO" id="GO:0016301">
    <property type="term" value="F:kinase activity"/>
    <property type="evidence" value="ECO:0007669"/>
    <property type="project" value="UniProtKB-KW"/>
</dbReference>
<feature type="domain" description="PTS EIIB type-1" evidence="12">
    <location>
        <begin position="66"/>
        <end position="142"/>
    </location>
</feature>
<dbReference type="PANTHER" id="PTHR30009">
    <property type="entry name" value="CYTOCHROME C-TYPE SYNTHESIS PROTEIN AND PTS TRANSMEMBRANE COMPONENT"/>
    <property type="match status" value="1"/>
</dbReference>
<keyword evidence="2" id="KW-0813">Transport</keyword>
<protein>
    <submittedName>
        <fullName evidence="13">Protein containing Phosphotransferase system EIIB/cysteine phosphorylation site domain protein</fullName>
        <ecNumber evidence="13">2.7.1.-</ecNumber>
    </submittedName>
</protein>
<dbReference type="InterPro" id="IPR036878">
    <property type="entry name" value="Glu_permease_IIB"/>
</dbReference>
<evidence type="ECO:0000256" key="11">
    <source>
        <dbReference type="SAM" id="Phobius"/>
    </source>
</evidence>
<dbReference type="PROSITE" id="PS51098">
    <property type="entry name" value="PTS_EIIB_TYPE_1"/>
    <property type="match status" value="1"/>
</dbReference>
<dbReference type="Gene3D" id="3.30.1360.60">
    <property type="entry name" value="Glucose permease domain IIB"/>
    <property type="match status" value="1"/>
</dbReference>
<dbReference type="AlphaFoldDB" id="K1S3B9"/>
<dbReference type="EC" id="2.7.1.-" evidence="13"/>
<evidence type="ECO:0000256" key="5">
    <source>
        <dbReference type="ARBA" id="ARBA00022679"/>
    </source>
</evidence>
<evidence type="ECO:0000256" key="2">
    <source>
        <dbReference type="ARBA" id="ARBA00022448"/>
    </source>
</evidence>
<accession>K1S3B9</accession>
<keyword evidence="3" id="KW-1003">Cell membrane</keyword>
<keyword evidence="7 11" id="KW-0812">Transmembrane</keyword>